<feature type="signal peptide" evidence="1">
    <location>
        <begin position="1"/>
        <end position="20"/>
    </location>
</feature>
<accession>F4LPJ0</accession>
<dbReference type="KEGG" id="tbe:Trebr_0558"/>
<evidence type="ECO:0000313" key="4">
    <source>
        <dbReference type="Proteomes" id="UP000006546"/>
    </source>
</evidence>
<organism evidence="3 4">
    <name type="scientific">Treponema brennaborense (strain DSM 12168 / CIP 105900 / DD5/3)</name>
    <dbReference type="NCBI Taxonomy" id="906968"/>
    <lineage>
        <taxon>Bacteria</taxon>
        <taxon>Pseudomonadati</taxon>
        <taxon>Spirochaetota</taxon>
        <taxon>Spirochaetia</taxon>
        <taxon>Spirochaetales</taxon>
        <taxon>Treponemataceae</taxon>
        <taxon>Treponema</taxon>
    </lineage>
</organism>
<proteinExistence type="predicted"/>
<keyword evidence="1" id="KW-0732">Signal</keyword>
<dbReference type="InterPro" id="IPR024952">
    <property type="entry name" value="LPP20-like_dom"/>
</dbReference>
<dbReference type="HOGENOM" id="CLU_056376_0_0_12"/>
<reference evidence="4" key="1">
    <citation type="submission" date="2011-04" db="EMBL/GenBank/DDBJ databases">
        <title>The complete genome of Treponema brennaborense DSM 12168.</title>
        <authorList>
            <person name="Lucas S."/>
            <person name="Han J."/>
            <person name="Lapidus A."/>
            <person name="Bruce D."/>
            <person name="Goodwin L."/>
            <person name="Pitluck S."/>
            <person name="Peters L."/>
            <person name="Kyrpides N."/>
            <person name="Mavromatis K."/>
            <person name="Ivanova N."/>
            <person name="Mikhailova N."/>
            <person name="Pagani I."/>
            <person name="Teshima H."/>
            <person name="Detter J.C."/>
            <person name="Tapia R."/>
            <person name="Han C."/>
            <person name="Land M."/>
            <person name="Hauser L."/>
            <person name="Markowitz V."/>
            <person name="Cheng J.-F."/>
            <person name="Hugenholtz P."/>
            <person name="Woyke T."/>
            <person name="Wu D."/>
            <person name="Gronow S."/>
            <person name="Wellnitz S."/>
            <person name="Brambilla E."/>
            <person name="Klenk H.-P."/>
            <person name="Eisen J.A."/>
        </authorList>
    </citation>
    <scope>NUCLEOTIDE SEQUENCE [LARGE SCALE GENOMIC DNA]</scope>
    <source>
        <strain evidence="4">DSM 12168 / CIP 105900 / DD5/3</strain>
    </source>
</reference>
<evidence type="ECO:0000256" key="1">
    <source>
        <dbReference type="SAM" id="SignalP"/>
    </source>
</evidence>
<dbReference type="AlphaFoldDB" id="F4LPJ0"/>
<feature type="domain" description="Lipoprotein LPP20-like" evidence="2">
    <location>
        <begin position="30"/>
        <end position="133"/>
    </location>
</feature>
<dbReference type="Pfam" id="PF02169">
    <property type="entry name" value="LPP20"/>
    <property type="match status" value="1"/>
</dbReference>
<dbReference type="OrthoDB" id="360570at2"/>
<dbReference type="RefSeq" id="WP_013757720.1">
    <property type="nucleotide sequence ID" value="NC_015500.1"/>
</dbReference>
<gene>
    <name evidence="3" type="ordered locus">Trebr_0558</name>
</gene>
<dbReference type="Gene3D" id="3.10.28.20">
    <property type="entry name" value="Acetamidase/Formamidase-like domains"/>
    <property type="match status" value="1"/>
</dbReference>
<keyword evidence="4" id="KW-1185">Reference proteome</keyword>
<evidence type="ECO:0000313" key="3">
    <source>
        <dbReference type="EMBL" id="AEE16001.1"/>
    </source>
</evidence>
<protein>
    <recommendedName>
        <fullName evidence="2">Lipoprotein LPP20-like domain-containing protein</fullName>
    </recommendedName>
</protein>
<evidence type="ECO:0000259" key="2">
    <source>
        <dbReference type="Pfam" id="PF02169"/>
    </source>
</evidence>
<sequence>MSQVMRFVFCGLFVCFFAGCASTSVSKAAPLWVSEPDAEYSSSSYLNAVGYGSDRRSAEQDAASALAKSIRQSVVVAASASESFSGSDAAGFAEQYDYSQMVETATTLNDIPGISFKTNWTDKNGTVYVLAQLNRQETGAYYRSRIEETAAVIESELLYARRNEGTFEALAALNNAAEKALQNQEYLDILTGINSDMYRLVSLDYKSAAAVAALAAREPEKIKITVTVAGDDSGRLSAAFSEIFTSQGLKITASDPDARYRLSASVSIEKLDGFEKYEYVRYVLTASLEDTVTGKVLIPYSVNGREAHISQSEAAQRALRTVENEISNKFKPLFVTFLSGCAEF</sequence>
<dbReference type="EMBL" id="CP002696">
    <property type="protein sequence ID" value="AEE16001.1"/>
    <property type="molecule type" value="Genomic_DNA"/>
</dbReference>
<dbReference type="eggNOG" id="ENOG50335ZB">
    <property type="taxonomic scope" value="Bacteria"/>
</dbReference>
<dbReference type="STRING" id="906968.Trebr_0558"/>
<dbReference type="PROSITE" id="PS51257">
    <property type="entry name" value="PROKAR_LIPOPROTEIN"/>
    <property type="match status" value="1"/>
</dbReference>
<dbReference type="Proteomes" id="UP000006546">
    <property type="component" value="Chromosome"/>
</dbReference>
<name>F4LPJ0_TREBD</name>
<feature type="chain" id="PRO_5003311063" description="Lipoprotein LPP20-like domain-containing protein" evidence="1">
    <location>
        <begin position="21"/>
        <end position="344"/>
    </location>
</feature>